<accession>A0A8H6WHP6</accession>
<feature type="domain" description="F-box" evidence="1">
    <location>
        <begin position="38"/>
        <end position="94"/>
    </location>
</feature>
<dbReference type="Pfam" id="PF12937">
    <property type="entry name" value="F-box-like"/>
    <property type="match status" value="1"/>
</dbReference>
<proteinExistence type="predicted"/>
<dbReference type="EMBL" id="JACAZF010000002">
    <property type="protein sequence ID" value="KAF7312669.1"/>
    <property type="molecule type" value="Genomic_DNA"/>
</dbReference>
<comment type="caution">
    <text evidence="2">The sequence shown here is derived from an EMBL/GenBank/DDBJ whole genome shotgun (WGS) entry which is preliminary data.</text>
</comment>
<organism evidence="2 3">
    <name type="scientific">Mycena indigotica</name>
    <dbReference type="NCBI Taxonomy" id="2126181"/>
    <lineage>
        <taxon>Eukaryota</taxon>
        <taxon>Fungi</taxon>
        <taxon>Dikarya</taxon>
        <taxon>Basidiomycota</taxon>
        <taxon>Agaricomycotina</taxon>
        <taxon>Agaricomycetes</taxon>
        <taxon>Agaricomycetidae</taxon>
        <taxon>Agaricales</taxon>
        <taxon>Marasmiineae</taxon>
        <taxon>Mycenaceae</taxon>
        <taxon>Mycena</taxon>
    </lineage>
</organism>
<reference evidence="2" key="1">
    <citation type="submission" date="2020-05" db="EMBL/GenBank/DDBJ databases">
        <title>Mycena genomes resolve the evolution of fungal bioluminescence.</title>
        <authorList>
            <person name="Tsai I.J."/>
        </authorList>
    </citation>
    <scope>NUCLEOTIDE SEQUENCE</scope>
    <source>
        <strain evidence="2">171206Taipei</strain>
    </source>
</reference>
<dbReference type="SUPFAM" id="SSF81383">
    <property type="entry name" value="F-box domain"/>
    <property type="match status" value="1"/>
</dbReference>
<dbReference type="Gene3D" id="3.80.10.10">
    <property type="entry name" value="Ribonuclease Inhibitor"/>
    <property type="match status" value="1"/>
</dbReference>
<dbReference type="AlphaFoldDB" id="A0A8H6WHP6"/>
<gene>
    <name evidence="2" type="ORF">MIND_00281200</name>
</gene>
<evidence type="ECO:0000313" key="2">
    <source>
        <dbReference type="EMBL" id="KAF7312669.1"/>
    </source>
</evidence>
<dbReference type="RefSeq" id="XP_037224777.1">
    <property type="nucleotide sequence ID" value="XM_037359682.1"/>
</dbReference>
<dbReference type="InterPro" id="IPR032675">
    <property type="entry name" value="LRR_dom_sf"/>
</dbReference>
<name>A0A8H6WHP6_9AGAR</name>
<dbReference type="InterPro" id="IPR001810">
    <property type="entry name" value="F-box_dom"/>
</dbReference>
<keyword evidence="3" id="KW-1185">Reference proteome</keyword>
<sequence length="478" mass="54178">MSSLFEMTVLCSGKSFIAAVFRPVHDLHAGLSLPKLKVPHILGLPDELLSEIFSHLVDPWFSTFNRRNPVWALTKVCVRWREIAVHDPRFWRDINCRDWIADDIEKTSTHSNYSRAVNRTELQVSRSAQAPLTLELIPGPAPTLTYDIFARLLASSDRLESAILILDNNLMQRFLEHKAGFPALKRLRIASTDEQDEAIPKLLQGLTALEDLRFVDQLRPQWLPSLVPVWNRLNNCELKHCVVDDVLLVMPHFLPGTRLAIVSGLFARDLESLKPVEECHIFSLSFDQCNDMYITEVLNNTTAPSLKRLAIWQYQREPFDTLSAMLTRSSAALTHLALGLPSISNVPDFDVTSTISLLAFLNSSHGESLVDLDLQLFDSYHSANNHLVKSLALIPSTWQLAPHLPLPSLPNLRALALRGYMDDGYDGERRLLMFAAHHYPVLQSLWIEGALPVFSKKSIEALHDHGVEFVRSYDMGWW</sequence>
<dbReference type="PANTHER" id="PTHR38926:SF72">
    <property type="entry name" value="IM:7136021-RELATED"/>
    <property type="match status" value="1"/>
</dbReference>
<dbReference type="InterPro" id="IPR036047">
    <property type="entry name" value="F-box-like_dom_sf"/>
</dbReference>
<dbReference type="PROSITE" id="PS50181">
    <property type="entry name" value="FBOX"/>
    <property type="match status" value="1"/>
</dbReference>
<dbReference type="GeneID" id="59342198"/>
<dbReference type="PANTHER" id="PTHR38926">
    <property type="entry name" value="F-BOX DOMAIN CONTAINING PROTEIN, EXPRESSED"/>
    <property type="match status" value="1"/>
</dbReference>
<evidence type="ECO:0000259" key="1">
    <source>
        <dbReference type="PROSITE" id="PS50181"/>
    </source>
</evidence>
<dbReference type="Proteomes" id="UP000636479">
    <property type="component" value="Unassembled WGS sequence"/>
</dbReference>
<dbReference type="OrthoDB" id="3155440at2759"/>
<protein>
    <submittedName>
        <fullName evidence="2">F-box domain-containing protein</fullName>
    </submittedName>
</protein>
<evidence type="ECO:0000313" key="3">
    <source>
        <dbReference type="Proteomes" id="UP000636479"/>
    </source>
</evidence>